<protein>
    <submittedName>
        <fullName evidence="3">Class I SAM-dependent methyltransferase</fullName>
    </submittedName>
</protein>
<sequence length="250" mass="27523">MRKAGTTRRARPTRTRWKRTKSRSSRAWAFAARTGAEHTAVTTEIDTDPWLARWLPLLRECAGDAPVLELGCAAGRDTATLVEAGLRVTAVELSSDAVAQARQRVPTGATFHCGDFREAWPLADGATVGVVLASLSLHYFAWDETLALVRRIHRVLRPGGVLLCRLNSVNDLHHGARGPSASGRDEDVFYTVDGIPKRFFDRTAVERLFADGWTLQHLEEVRVLRYDAPKVAWEAVLRPAPFTPSSAAGS</sequence>
<dbReference type="Pfam" id="PF13649">
    <property type="entry name" value="Methyltransf_25"/>
    <property type="match status" value="1"/>
</dbReference>
<reference evidence="3 4" key="1">
    <citation type="submission" date="2018-09" db="EMBL/GenBank/DDBJ databases">
        <title>Acidovorax cavernicola nov. sp. isolated from Gruta de las Maravillas (Aracena, Spain).</title>
        <authorList>
            <person name="Jurado V."/>
            <person name="Gutierrez-Patricio S."/>
            <person name="Gonzalez-Pimentel J.L."/>
            <person name="Miller A.Z."/>
            <person name="Laiz L."/>
            <person name="Saiz-Jimenez C."/>
        </authorList>
    </citation>
    <scope>NUCLEOTIDE SEQUENCE [LARGE SCALE GENOMIC DNA]</scope>
    <source>
        <strain evidence="3 4">1011MAR4D40.2</strain>
    </source>
</reference>
<dbReference type="InterPro" id="IPR050508">
    <property type="entry name" value="Methyltransf_Superfamily"/>
</dbReference>
<comment type="caution">
    <text evidence="3">The sequence shown here is derived from an EMBL/GenBank/DDBJ whole genome shotgun (WGS) entry which is preliminary data.</text>
</comment>
<keyword evidence="3" id="KW-0808">Transferase</keyword>
<dbReference type="EMBL" id="QXMN01000003">
    <property type="protein sequence ID" value="RIX84180.1"/>
    <property type="molecule type" value="Genomic_DNA"/>
</dbReference>
<dbReference type="PANTHER" id="PTHR42912">
    <property type="entry name" value="METHYLTRANSFERASE"/>
    <property type="match status" value="1"/>
</dbReference>
<dbReference type="Gene3D" id="3.40.50.150">
    <property type="entry name" value="Vaccinia Virus protein VP39"/>
    <property type="match status" value="1"/>
</dbReference>
<organism evidence="3 4">
    <name type="scientific">Acidovorax cavernicola</name>
    <dbReference type="NCBI Taxonomy" id="1675792"/>
    <lineage>
        <taxon>Bacteria</taxon>
        <taxon>Pseudomonadati</taxon>
        <taxon>Pseudomonadota</taxon>
        <taxon>Betaproteobacteria</taxon>
        <taxon>Burkholderiales</taxon>
        <taxon>Comamonadaceae</taxon>
        <taxon>Acidovorax</taxon>
    </lineage>
</organism>
<dbReference type="GO" id="GO:0008168">
    <property type="term" value="F:methyltransferase activity"/>
    <property type="evidence" value="ECO:0007669"/>
    <property type="project" value="UniProtKB-KW"/>
</dbReference>
<feature type="region of interest" description="Disordered" evidence="1">
    <location>
        <begin position="1"/>
        <end position="22"/>
    </location>
</feature>
<dbReference type="InterPro" id="IPR041698">
    <property type="entry name" value="Methyltransf_25"/>
</dbReference>
<dbReference type="GO" id="GO:0032259">
    <property type="term" value="P:methylation"/>
    <property type="evidence" value="ECO:0007669"/>
    <property type="project" value="UniProtKB-KW"/>
</dbReference>
<dbReference type="SUPFAM" id="SSF53335">
    <property type="entry name" value="S-adenosyl-L-methionine-dependent methyltransferases"/>
    <property type="match status" value="1"/>
</dbReference>
<dbReference type="OrthoDB" id="9804312at2"/>
<proteinExistence type="predicted"/>
<evidence type="ECO:0000259" key="2">
    <source>
        <dbReference type="Pfam" id="PF13649"/>
    </source>
</evidence>
<accession>A0A9X8D891</accession>
<evidence type="ECO:0000313" key="4">
    <source>
        <dbReference type="Proteomes" id="UP000265619"/>
    </source>
</evidence>
<gene>
    <name evidence="3" type="ORF">D3H34_05585</name>
</gene>
<dbReference type="Proteomes" id="UP000265619">
    <property type="component" value="Unassembled WGS sequence"/>
</dbReference>
<dbReference type="CDD" id="cd02440">
    <property type="entry name" value="AdoMet_MTases"/>
    <property type="match status" value="1"/>
</dbReference>
<evidence type="ECO:0000313" key="3">
    <source>
        <dbReference type="EMBL" id="RIX84180.1"/>
    </source>
</evidence>
<dbReference type="PANTHER" id="PTHR42912:SF93">
    <property type="entry name" value="N6-ADENOSINE-METHYLTRANSFERASE TMT1A"/>
    <property type="match status" value="1"/>
</dbReference>
<dbReference type="InterPro" id="IPR029063">
    <property type="entry name" value="SAM-dependent_MTases_sf"/>
</dbReference>
<name>A0A9X8D891_9BURK</name>
<evidence type="ECO:0000256" key="1">
    <source>
        <dbReference type="SAM" id="MobiDB-lite"/>
    </source>
</evidence>
<keyword evidence="4" id="KW-1185">Reference proteome</keyword>
<dbReference type="AlphaFoldDB" id="A0A9X8D891"/>
<keyword evidence="3" id="KW-0489">Methyltransferase</keyword>
<feature type="domain" description="Methyltransferase" evidence="2">
    <location>
        <begin position="67"/>
        <end position="160"/>
    </location>
</feature>